<evidence type="ECO:0000259" key="2">
    <source>
        <dbReference type="Pfam" id="PF20441"/>
    </source>
</evidence>
<dbReference type="GO" id="GO:0004519">
    <property type="term" value="F:endonuclease activity"/>
    <property type="evidence" value="ECO:0007669"/>
    <property type="project" value="InterPro"/>
</dbReference>
<dbReference type="AlphaFoldDB" id="A0A6M3J762"/>
<reference evidence="3" key="1">
    <citation type="submission" date="2020-03" db="EMBL/GenBank/DDBJ databases">
        <title>The deep terrestrial virosphere.</title>
        <authorList>
            <person name="Holmfeldt K."/>
            <person name="Nilsson E."/>
            <person name="Simone D."/>
            <person name="Lopez-Fernandez M."/>
            <person name="Wu X."/>
            <person name="de Brujin I."/>
            <person name="Lundin D."/>
            <person name="Andersson A."/>
            <person name="Bertilsson S."/>
            <person name="Dopson M."/>
        </authorList>
    </citation>
    <scope>NUCLEOTIDE SEQUENCE</scope>
    <source>
        <strain evidence="4">MM415A02008</strain>
        <strain evidence="3">MM415B00381</strain>
    </source>
</reference>
<evidence type="ECO:0000259" key="1">
    <source>
        <dbReference type="Pfam" id="PF03354"/>
    </source>
</evidence>
<feature type="domain" description="Terminase large subunit-like endonuclease" evidence="2">
    <location>
        <begin position="272"/>
        <end position="402"/>
    </location>
</feature>
<dbReference type="InterPro" id="IPR005021">
    <property type="entry name" value="Terminase_largesu-like"/>
</dbReference>
<dbReference type="Pfam" id="PF20441">
    <property type="entry name" value="TerL_nuclease"/>
    <property type="match status" value="2"/>
</dbReference>
<dbReference type="InterPro" id="IPR046461">
    <property type="entry name" value="TerL_ATPase"/>
</dbReference>
<proteinExistence type="predicted"/>
<evidence type="ECO:0000313" key="4">
    <source>
        <dbReference type="EMBL" id="QJA74442.1"/>
    </source>
</evidence>
<protein>
    <submittedName>
        <fullName evidence="3">Putative terminase</fullName>
    </submittedName>
</protein>
<dbReference type="PANTHER" id="PTHR41287:SF1">
    <property type="entry name" value="PROTEIN YMFN"/>
    <property type="match status" value="1"/>
</dbReference>
<dbReference type="InterPro" id="IPR027417">
    <property type="entry name" value="P-loop_NTPase"/>
</dbReference>
<gene>
    <name evidence="4" type="ORF">MM415A02008_0011</name>
    <name evidence="3" type="ORF">MM415B00381_0059</name>
</gene>
<name>A0A6M3J762_9ZZZZ</name>
<sequence>MPKARAKTIKTPSKRDKTISNADIYAKSVINGDIVTNKWVKLACKRYLSDLENADKLGIYFDDKAATRAVKFFSCLKHSKGEWAGTEFKLELWQEFIIWNLFGWKRVDNGFRRFRTAYLEVSRKNGKTTLVAGLGLYLFIADNEPGAEIYSAATKKEQAQISHSEAMRMVNYSPMLKSKIGVYRNNLHCTKTNSKFEPLGADADTTDGLNISGAIVDELHAHKTRDLFDRIVTATGSRRQPLIVSITTAGFDKHSVCWEQHAYTERILEGTVQDESFFGIIYSIDKDDSWEDETVWIKANPNLNISVKADDLRRKAKRAKEIPSEVNTFMRMHMDIWTESVTRWISVDRWDACNQYPIYETNYTGRTCYGGLDLSTNIDISALVLVFPPENYYPDKYEPLLIEKGDKRFKDPVKREDNYVNSLMEVSRYEGCFDVLCRFFIPGDNIADRVRRDRVNYDVWVRQGLIIATPGNVIDYSFILNQIDKDAQQFDLKEIAFDRWGATKIIQDIQDMGFEKPTGSFVTERHLIDFGQGFASMSAPTKELEKLILGKRLNHGGNPILKWMASNVVVKIDPAGNVKIDKGQSVERVDGIVALVMAISRAVLHKESEMPLITML</sequence>
<organism evidence="3">
    <name type="scientific">viral metagenome</name>
    <dbReference type="NCBI Taxonomy" id="1070528"/>
    <lineage>
        <taxon>unclassified sequences</taxon>
        <taxon>metagenomes</taxon>
        <taxon>organismal metagenomes</taxon>
    </lineage>
</organism>
<dbReference type="InterPro" id="IPR046462">
    <property type="entry name" value="TerL_nuclease"/>
</dbReference>
<dbReference type="Pfam" id="PF03354">
    <property type="entry name" value="TerL_ATPase"/>
    <property type="match status" value="1"/>
</dbReference>
<feature type="domain" description="Terminase large subunit-like endonuclease" evidence="2">
    <location>
        <begin position="440"/>
        <end position="605"/>
    </location>
</feature>
<evidence type="ECO:0000313" key="3">
    <source>
        <dbReference type="EMBL" id="QJA65746.1"/>
    </source>
</evidence>
<dbReference type="EMBL" id="MT142098">
    <property type="protein sequence ID" value="QJA74442.1"/>
    <property type="molecule type" value="Genomic_DNA"/>
</dbReference>
<dbReference type="PANTHER" id="PTHR41287">
    <property type="match status" value="1"/>
</dbReference>
<dbReference type="EMBL" id="MT141543">
    <property type="protein sequence ID" value="QJA65746.1"/>
    <property type="molecule type" value="Genomic_DNA"/>
</dbReference>
<feature type="domain" description="Terminase large subunit-like ATPase" evidence="1">
    <location>
        <begin position="93"/>
        <end position="266"/>
    </location>
</feature>
<dbReference type="Gene3D" id="3.40.50.300">
    <property type="entry name" value="P-loop containing nucleotide triphosphate hydrolases"/>
    <property type="match status" value="1"/>
</dbReference>
<accession>A0A6M3J762</accession>